<feature type="coiled-coil region" evidence="1">
    <location>
        <begin position="394"/>
        <end position="428"/>
    </location>
</feature>
<name>A0ABN7SMJ5_OIKDI</name>
<gene>
    <name evidence="4" type="ORF">OKIOD_LOCUS8411</name>
</gene>
<evidence type="ECO:0000259" key="3">
    <source>
        <dbReference type="PROSITE" id="PS50041"/>
    </source>
</evidence>
<keyword evidence="2" id="KW-0732">Signal</keyword>
<feature type="chain" id="PRO_5046968215" evidence="2">
    <location>
        <begin position="21"/>
        <end position="606"/>
    </location>
</feature>
<evidence type="ECO:0000313" key="4">
    <source>
        <dbReference type="EMBL" id="CAG5100121.1"/>
    </source>
</evidence>
<dbReference type="InterPro" id="IPR016186">
    <property type="entry name" value="C-type_lectin-like/link_sf"/>
</dbReference>
<dbReference type="InterPro" id="IPR050801">
    <property type="entry name" value="Ca-Dep_Lectins_ImmuneDev"/>
</dbReference>
<evidence type="ECO:0000256" key="2">
    <source>
        <dbReference type="SAM" id="SignalP"/>
    </source>
</evidence>
<dbReference type="InterPro" id="IPR016187">
    <property type="entry name" value="CTDL_fold"/>
</dbReference>
<dbReference type="CDD" id="cd00037">
    <property type="entry name" value="CLECT"/>
    <property type="match status" value="1"/>
</dbReference>
<sequence length="606" mass="70644">MKSPKRLKILLLLFLQPLFAQERDEENERPVEYTIKIQLPVEYGVDEVFSHTIQTSRVKDNSKKETILSRFQDLESQIFNMKSEFAGINESMNTIDELIRQRGYLTENSIPPIFDTTYSIGGYLNRLDQIQNFTIDLNHRVRDLEVRQTTNPREFLRQMAILFTDRIDVMKSDMLEQLQKITKHEERLAEFYGELRQHSSSVSTNGANIEFNQKMIEQLRQKIEKLVDQNSEQNVSESRHKARTVRNSMPIIPKLSESEQSEVTVPALSAEGMNFTLESAIYRNMTTLRSELMRQIAEAIEVFERDLQRNRFSINQIQEISLKQNFGDFPKRKTNSTTLKKLPDFEEQLLKTEKSENGKNCECDIPPAIGQAIIQQQLRMDLVLSEKSTMALELKSRKEENEFLAIEVQKLKDERQQILSVVSEYQHEVKKLLEWKSRDEALIQEHEKRLNAQAESISSNAAVAHFTKHRLQNARFRCAGHGKKKGSFCFNLSKDKRSWEAAEQRCNRQGGSLAVIKDEDTMLFITNLIRGSSYDTSYWVGLSLDKESDRLSWVDNTTVTDSSFQNWYGEIRPTRSERCIQSAGLQFGYKWYPSKCDREFRYICQV</sequence>
<accession>A0ABN7SMJ5</accession>
<dbReference type="InterPro" id="IPR001304">
    <property type="entry name" value="C-type_lectin-like"/>
</dbReference>
<dbReference type="Gene3D" id="3.10.100.10">
    <property type="entry name" value="Mannose-Binding Protein A, subunit A"/>
    <property type="match status" value="1"/>
</dbReference>
<dbReference type="SMART" id="SM00034">
    <property type="entry name" value="CLECT"/>
    <property type="match status" value="1"/>
</dbReference>
<keyword evidence="5" id="KW-1185">Reference proteome</keyword>
<organism evidence="4 5">
    <name type="scientific">Oikopleura dioica</name>
    <name type="common">Tunicate</name>
    <dbReference type="NCBI Taxonomy" id="34765"/>
    <lineage>
        <taxon>Eukaryota</taxon>
        <taxon>Metazoa</taxon>
        <taxon>Chordata</taxon>
        <taxon>Tunicata</taxon>
        <taxon>Appendicularia</taxon>
        <taxon>Copelata</taxon>
        <taxon>Oikopleuridae</taxon>
        <taxon>Oikopleura</taxon>
    </lineage>
</organism>
<protein>
    <submittedName>
        <fullName evidence="4">Oidioi.mRNA.OKI2018_I69.XSR.g16853.t1.cds</fullName>
    </submittedName>
</protein>
<dbReference type="SUPFAM" id="SSF58100">
    <property type="entry name" value="Bacterial hemolysins"/>
    <property type="match status" value="1"/>
</dbReference>
<feature type="signal peptide" evidence="2">
    <location>
        <begin position="1"/>
        <end position="20"/>
    </location>
</feature>
<dbReference type="Pfam" id="PF00059">
    <property type="entry name" value="Lectin_C"/>
    <property type="match status" value="1"/>
</dbReference>
<dbReference type="SUPFAM" id="SSF56436">
    <property type="entry name" value="C-type lectin-like"/>
    <property type="match status" value="1"/>
</dbReference>
<feature type="domain" description="C-type lectin" evidence="3">
    <location>
        <begin position="485"/>
        <end position="605"/>
    </location>
</feature>
<reference evidence="4 5" key="1">
    <citation type="submission" date="2021-04" db="EMBL/GenBank/DDBJ databases">
        <authorList>
            <person name="Bliznina A."/>
        </authorList>
    </citation>
    <scope>NUCLEOTIDE SEQUENCE [LARGE SCALE GENOMIC DNA]</scope>
</reference>
<dbReference type="PANTHER" id="PTHR22801">
    <property type="entry name" value="LITHOSTATHINE"/>
    <property type="match status" value="1"/>
</dbReference>
<dbReference type="PROSITE" id="PS50041">
    <property type="entry name" value="C_TYPE_LECTIN_2"/>
    <property type="match status" value="1"/>
</dbReference>
<dbReference type="PANTHER" id="PTHR22801:SF63">
    <property type="entry name" value="C-TYPE LECTIN DOMAIN-CONTAINING PROTEIN"/>
    <property type="match status" value="1"/>
</dbReference>
<proteinExistence type="predicted"/>
<keyword evidence="1" id="KW-0175">Coiled coil</keyword>
<dbReference type="EMBL" id="OU015569">
    <property type="protein sequence ID" value="CAG5100121.1"/>
    <property type="molecule type" value="Genomic_DNA"/>
</dbReference>
<evidence type="ECO:0000313" key="5">
    <source>
        <dbReference type="Proteomes" id="UP001158576"/>
    </source>
</evidence>
<evidence type="ECO:0000256" key="1">
    <source>
        <dbReference type="SAM" id="Coils"/>
    </source>
</evidence>
<feature type="coiled-coil region" evidence="1">
    <location>
        <begin position="209"/>
        <end position="236"/>
    </location>
</feature>
<dbReference type="Proteomes" id="UP001158576">
    <property type="component" value="Chromosome XSR"/>
</dbReference>